<feature type="transmembrane region" description="Helical" evidence="1">
    <location>
        <begin position="123"/>
        <end position="142"/>
    </location>
</feature>
<keyword evidence="1" id="KW-0472">Membrane</keyword>
<dbReference type="OrthoDB" id="5189031at2"/>
<accession>A0A3B7R2V1</accession>
<keyword evidence="1" id="KW-1133">Transmembrane helix</keyword>
<name>A0A3B7R2V1_9BACT</name>
<protein>
    <recommendedName>
        <fullName evidence="4">Tryptophan-rich sensory protein</fullName>
    </recommendedName>
</protein>
<dbReference type="Gene3D" id="1.20.1260.100">
    <property type="entry name" value="TspO/MBR protein"/>
    <property type="match status" value="1"/>
</dbReference>
<dbReference type="RefSeq" id="WP_119445883.1">
    <property type="nucleotide sequence ID" value="NZ_CP032317.1"/>
</dbReference>
<feature type="transmembrane region" description="Helical" evidence="1">
    <location>
        <begin position="241"/>
        <end position="261"/>
    </location>
</feature>
<dbReference type="InterPro" id="IPR038330">
    <property type="entry name" value="TspO/MBR-related_sf"/>
</dbReference>
<feature type="transmembrane region" description="Helical" evidence="1">
    <location>
        <begin position="193"/>
        <end position="211"/>
    </location>
</feature>
<reference evidence="2 3" key="1">
    <citation type="submission" date="2018-09" db="EMBL/GenBank/DDBJ databases">
        <title>Hymenobacter medium sp. nov., isolated from R2A medium.</title>
        <authorList>
            <person name="Yingchao G."/>
        </authorList>
    </citation>
    <scope>NUCLEOTIDE SEQUENCE [LARGE SCALE GENOMIC DNA]</scope>
    <source>
        <strain evidence="3">sh-6</strain>
    </source>
</reference>
<evidence type="ECO:0000313" key="3">
    <source>
        <dbReference type="Proteomes" id="UP000262802"/>
    </source>
</evidence>
<feature type="transmembrane region" description="Helical" evidence="1">
    <location>
        <begin position="101"/>
        <end position="117"/>
    </location>
</feature>
<feature type="transmembrane region" description="Helical" evidence="1">
    <location>
        <begin position="68"/>
        <end position="89"/>
    </location>
</feature>
<dbReference type="PANTHER" id="PTHR33802:SF1">
    <property type="entry name" value="XK-RELATED PROTEIN"/>
    <property type="match status" value="1"/>
</dbReference>
<proteinExistence type="predicted"/>
<keyword evidence="1" id="KW-0812">Transmembrane</keyword>
<feature type="transmembrane region" description="Helical" evidence="1">
    <location>
        <begin position="218"/>
        <end position="235"/>
    </location>
</feature>
<keyword evidence="3" id="KW-1185">Reference proteome</keyword>
<dbReference type="PANTHER" id="PTHR33802">
    <property type="entry name" value="SI:CH211-161H7.5-RELATED"/>
    <property type="match status" value="1"/>
</dbReference>
<evidence type="ECO:0000313" key="2">
    <source>
        <dbReference type="EMBL" id="AYA38335.1"/>
    </source>
</evidence>
<sequence length="272" mass="28862">MANALHSPASAGVRAEAPAASHLWRWLTAAAIFGCIGLNYWWNASPPNGQNMGAVSAQYPTPLTPAGWAFSIWGLIFLSEAIYAVWQLLPAQRNNPLPDAVARPLAVANLAAAAWVVCFGYELIALCTALMLLTLGALVLAYGRARRLVLAGQSAKLSSWPVSLFMGWISVATVINLTLALRDFGWETPMNATVVLCVALLAVVVALGLIMSNAFRDAVYPLVLAWGLVGVWAARRAEIPELAWVALAAAVVVGAVGVLLANRRRAPNRAGE</sequence>
<dbReference type="EMBL" id="CP032317">
    <property type="protein sequence ID" value="AYA38335.1"/>
    <property type="molecule type" value="Genomic_DNA"/>
</dbReference>
<evidence type="ECO:0000256" key="1">
    <source>
        <dbReference type="SAM" id="Phobius"/>
    </source>
</evidence>
<organism evidence="2 3">
    <name type="scientific">Hymenobacter oligotrophus</name>
    <dbReference type="NCBI Taxonomy" id="2319843"/>
    <lineage>
        <taxon>Bacteria</taxon>
        <taxon>Pseudomonadati</taxon>
        <taxon>Bacteroidota</taxon>
        <taxon>Cytophagia</taxon>
        <taxon>Cytophagales</taxon>
        <taxon>Hymenobacteraceae</taxon>
        <taxon>Hymenobacter</taxon>
    </lineage>
</organism>
<dbReference type="KEGG" id="hyh:D3Y59_15565"/>
<evidence type="ECO:0008006" key="4">
    <source>
        <dbReference type="Google" id="ProtNLM"/>
    </source>
</evidence>
<feature type="transmembrane region" description="Helical" evidence="1">
    <location>
        <begin position="23"/>
        <end position="42"/>
    </location>
</feature>
<feature type="transmembrane region" description="Helical" evidence="1">
    <location>
        <begin position="162"/>
        <end position="181"/>
    </location>
</feature>
<dbReference type="Proteomes" id="UP000262802">
    <property type="component" value="Chromosome"/>
</dbReference>
<dbReference type="AlphaFoldDB" id="A0A3B7R2V1"/>
<gene>
    <name evidence="2" type="ORF">D3Y59_15565</name>
</gene>